<dbReference type="PRINTS" id="PR00081">
    <property type="entry name" value="GDHRDH"/>
</dbReference>
<dbReference type="FunFam" id="3.40.50.720:FF:000084">
    <property type="entry name" value="Short-chain dehydrogenase reductase"/>
    <property type="match status" value="1"/>
</dbReference>
<reference evidence="3 4" key="1">
    <citation type="submission" date="2019-12" db="EMBL/GenBank/DDBJ databases">
        <title>Genomic-based taxomic classification of the family Erythrobacteraceae.</title>
        <authorList>
            <person name="Xu L."/>
        </authorList>
    </citation>
    <scope>NUCLEOTIDE SEQUENCE [LARGE SCALE GENOMIC DNA]</scope>
    <source>
        <strain evidence="3 4">S36</strain>
    </source>
</reference>
<dbReference type="Pfam" id="PF13561">
    <property type="entry name" value="adh_short_C2"/>
    <property type="match status" value="1"/>
</dbReference>
<protein>
    <submittedName>
        <fullName evidence="3">SDR family oxidoreductase</fullName>
    </submittedName>
</protein>
<evidence type="ECO:0000313" key="4">
    <source>
        <dbReference type="Proteomes" id="UP000469430"/>
    </source>
</evidence>
<evidence type="ECO:0000256" key="2">
    <source>
        <dbReference type="ARBA" id="ARBA00023002"/>
    </source>
</evidence>
<dbReference type="SUPFAM" id="SSF51735">
    <property type="entry name" value="NAD(P)-binding Rossmann-fold domains"/>
    <property type="match status" value="1"/>
</dbReference>
<dbReference type="Proteomes" id="UP000469430">
    <property type="component" value="Unassembled WGS sequence"/>
</dbReference>
<dbReference type="InterPro" id="IPR036291">
    <property type="entry name" value="NAD(P)-bd_dom_sf"/>
</dbReference>
<evidence type="ECO:0000256" key="1">
    <source>
        <dbReference type="ARBA" id="ARBA00006484"/>
    </source>
</evidence>
<keyword evidence="2" id="KW-0560">Oxidoreductase</keyword>
<comment type="similarity">
    <text evidence="1">Belongs to the short-chain dehydrogenases/reductases (SDR) family.</text>
</comment>
<accession>A0A6I4TS96</accession>
<dbReference type="EMBL" id="WTYJ01000001">
    <property type="protein sequence ID" value="MXO98020.1"/>
    <property type="molecule type" value="Genomic_DNA"/>
</dbReference>
<organism evidence="3 4">
    <name type="scientific">Croceibacterium xixiisoli</name>
    <dbReference type="NCBI Taxonomy" id="1476466"/>
    <lineage>
        <taxon>Bacteria</taxon>
        <taxon>Pseudomonadati</taxon>
        <taxon>Pseudomonadota</taxon>
        <taxon>Alphaproteobacteria</taxon>
        <taxon>Sphingomonadales</taxon>
        <taxon>Erythrobacteraceae</taxon>
        <taxon>Croceibacterium</taxon>
    </lineage>
</organism>
<dbReference type="InterPro" id="IPR002347">
    <property type="entry name" value="SDR_fam"/>
</dbReference>
<evidence type="ECO:0000313" key="3">
    <source>
        <dbReference type="EMBL" id="MXO98020.1"/>
    </source>
</evidence>
<dbReference type="PANTHER" id="PTHR43008:SF4">
    <property type="entry name" value="CHAIN DEHYDROGENASE, PUTATIVE (AFU_ORTHOLOGUE AFUA_4G08710)-RELATED"/>
    <property type="match status" value="1"/>
</dbReference>
<dbReference type="RefSeq" id="WP_161389695.1">
    <property type="nucleotide sequence ID" value="NZ_JBHSCP010000001.1"/>
</dbReference>
<dbReference type="GO" id="GO:0050664">
    <property type="term" value="F:oxidoreductase activity, acting on NAD(P)H, oxygen as acceptor"/>
    <property type="evidence" value="ECO:0007669"/>
    <property type="project" value="TreeGrafter"/>
</dbReference>
<comment type="caution">
    <text evidence="3">The sequence shown here is derived from an EMBL/GenBank/DDBJ whole genome shotgun (WGS) entry which is preliminary data.</text>
</comment>
<sequence>MKTLDQFDVKGRSALVTGAASGLGLAYAEAMAEAGAKVTLTDIDAEGAAREAQRLSAEGYEARFGVCDVSKLDQVAKVFDDHVAAYGGCDIAFANAGLDVGNGFWTPEGARNPDGQIDVYDPDRWYRSIGINLNGVFHTVREAARVMKANEGRGGRRGGSIVITSSNAAEVNEAIVGVPYMAAKAGVKHFMRHSAYELAAYGIRVNAIAPGPFVTNIGDGWVKKNPAAKKAWDELVPVGRMAETYQVKPLALLLASDAGSYITGAHVMIDGGMQLGPIKPLD</sequence>
<dbReference type="AlphaFoldDB" id="A0A6I4TS96"/>
<keyword evidence="4" id="KW-1185">Reference proteome</keyword>
<dbReference type="PANTHER" id="PTHR43008">
    <property type="entry name" value="BENZIL REDUCTASE"/>
    <property type="match status" value="1"/>
</dbReference>
<dbReference type="Gene3D" id="3.40.50.720">
    <property type="entry name" value="NAD(P)-binding Rossmann-like Domain"/>
    <property type="match status" value="1"/>
</dbReference>
<name>A0A6I4TS96_9SPHN</name>
<gene>
    <name evidence="3" type="ORF">GRI97_03335</name>
</gene>
<proteinExistence type="inferred from homology"/>
<dbReference type="OrthoDB" id="9796652at2"/>